<dbReference type="EMBL" id="QGHA01000005">
    <property type="protein sequence ID" value="PWK77228.1"/>
    <property type="molecule type" value="Genomic_DNA"/>
</dbReference>
<keyword evidence="2" id="KW-1185">Reference proteome</keyword>
<comment type="caution">
    <text evidence="1">The sequence shown here is derived from an EMBL/GenBank/DDBJ whole genome shotgun (WGS) entry which is preliminary data.</text>
</comment>
<proteinExistence type="predicted"/>
<evidence type="ECO:0000313" key="2">
    <source>
        <dbReference type="Proteomes" id="UP000245678"/>
    </source>
</evidence>
<gene>
    <name evidence="1" type="ORF">LX99_03039</name>
</gene>
<organism evidence="1 2">
    <name type="scientific">Mucilaginibacter oryzae</name>
    <dbReference type="NCBI Taxonomy" id="468058"/>
    <lineage>
        <taxon>Bacteria</taxon>
        <taxon>Pseudomonadati</taxon>
        <taxon>Bacteroidota</taxon>
        <taxon>Sphingobacteriia</taxon>
        <taxon>Sphingobacteriales</taxon>
        <taxon>Sphingobacteriaceae</taxon>
        <taxon>Mucilaginibacter</taxon>
    </lineage>
</organism>
<dbReference type="Proteomes" id="UP000245678">
    <property type="component" value="Unassembled WGS sequence"/>
</dbReference>
<reference evidence="1 2" key="1">
    <citation type="submission" date="2018-05" db="EMBL/GenBank/DDBJ databases">
        <title>Genomic Encyclopedia of Archaeal and Bacterial Type Strains, Phase II (KMG-II): from individual species to whole genera.</title>
        <authorList>
            <person name="Goeker M."/>
        </authorList>
    </citation>
    <scope>NUCLEOTIDE SEQUENCE [LARGE SCALE GENOMIC DNA]</scope>
    <source>
        <strain evidence="1 2">DSM 19975</strain>
    </source>
</reference>
<sequence length="365" mass="40375">MTTLNKAVTRRYYPRLSEHMSVDDLPEFLHFAESPLNTLLDNIHYRNFQYSKSYQGDAAFYSLDVVSKNIGIDLPFGLRLMLNPVDDGDPSISAFPVSVQYEWVVLAFLRSFDLHNFSFSPDGFFGLGLKLFNVTNEQVVALAVKSFINPLNDKSKYQQLIDEVNLRYPAAGLNLPPGQVPTAASVVTLISQNANISKVIPDLIFDLYISSADIAISGKRLSTFFNTIAPNGIENYISDLLTPKAKATLTLSAGIEFPTSVLQPVNLDGSVIPNTKTMFKFGEATFYIDTEVGIGTQLEFDGSLIPNYSRIGNTGFIIEIKKAKLDLSQTTNIPEADAAGYPSDFTGLYVQEAMIKVSKYNFCFV</sequence>
<protein>
    <submittedName>
        <fullName evidence="1">Uncharacterized protein</fullName>
    </submittedName>
</protein>
<dbReference type="RefSeq" id="WP_146203137.1">
    <property type="nucleotide sequence ID" value="NZ_QGHA01000005.1"/>
</dbReference>
<dbReference type="AlphaFoldDB" id="A0A316H9U9"/>
<accession>A0A316H9U9</accession>
<name>A0A316H9U9_9SPHI</name>
<evidence type="ECO:0000313" key="1">
    <source>
        <dbReference type="EMBL" id="PWK77228.1"/>
    </source>
</evidence>